<name>A0ACC2X0B9_9TREE</name>
<gene>
    <name evidence="1" type="ORF">QFC20_000352</name>
</gene>
<accession>A0ACC2X0B9</accession>
<evidence type="ECO:0000313" key="2">
    <source>
        <dbReference type="Proteomes" id="UP001230649"/>
    </source>
</evidence>
<protein>
    <submittedName>
        <fullName evidence="1">Uncharacterized protein</fullName>
    </submittedName>
</protein>
<proteinExistence type="predicted"/>
<comment type="caution">
    <text evidence="1">The sequence shown here is derived from an EMBL/GenBank/DDBJ whole genome shotgun (WGS) entry which is preliminary data.</text>
</comment>
<organism evidence="1 2">
    <name type="scientific">Naganishia adeliensis</name>
    <dbReference type="NCBI Taxonomy" id="92952"/>
    <lineage>
        <taxon>Eukaryota</taxon>
        <taxon>Fungi</taxon>
        <taxon>Dikarya</taxon>
        <taxon>Basidiomycota</taxon>
        <taxon>Agaricomycotina</taxon>
        <taxon>Tremellomycetes</taxon>
        <taxon>Filobasidiales</taxon>
        <taxon>Filobasidiaceae</taxon>
        <taxon>Naganishia</taxon>
    </lineage>
</organism>
<keyword evidence="2" id="KW-1185">Reference proteome</keyword>
<sequence>MSLDDLGASAWADDTSTRRHTWDEERRKDTTEPRGDDGFGSFDAPGRRQDEDGGFGAFDAPPGETSPLALARPADDDDDDFGDFGEFEDVGGGEDGEESVWQDSARPPPTKSLALDPFPPPDLTDQLSALLSAIFPSRSDPALTSHLTREPIRQVDGPSQILYTESSRELYAQLVEPPPRLKPVDWKRSRVRREQLISLGIPVNLDEVDTTRLPPLKIVTKEGQARAAAAAAGRPPPRQGTRDEQKLGPPPEFDRERAERLLSYREEQLALVPPAYLTRMQQDLVHACSSASALVAHLKQVAEVRTDDNRQKNEQIAGLIAQAQRMKSGVETGGGGLFKRASVKRSSMTMSGVNTPRRSPALR</sequence>
<dbReference type="EMBL" id="JASBWS010000002">
    <property type="protein sequence ID" value="KAJ9117208.1"/>
    <property type="molecule type" value="Genomic_DNA"/>
</dbReference>
<evidence type="ECO:0000313" key="1">
    <source>
        <dbReference type="EMBL" id="KAJ9117208.1"/>
    </source>
</evidence>
<reference evidence="1" key="1">
    <citation type="submission" date="2023-04" db="EMBL/GenBank/DDBJ databases">
        <title>Draft Genome sequencing of Naganishia species isolated from polar environments using Oxford Nanopore Technology.</title>
        <authorList>
            <person name="Leo P."/>
            <person name="Venkateswaran K."/>
        </authorList>
    </citation>
    <scope>NUCLEOTIDE SEQUENCE</scope>
    <source>
        <strain evidence="1">MNA-CCFEE 5262</strain>
    </source>
</reference>
<dbReference type="Proteomes" id="UP001230649">
    <property type="component" value="Unassembled WGS sequence"/>
</dbReference>